<organism evidence="2 3">
    <name type="scientific">Aureobasidium mustum</name>
    <dbReference type="NCBI Taxonomy" id="2773714"/>
    <lineage>
        <taxon>Eukaryota</taxon>
        <taxon>Fungi</taxon>
        <taxon>Dikarya</taxon>
        <taxon>Ascomycota</taxon>
        <taxon>Pezizomycotina</taxon>
        <taxon>Dothideomycetes</taxon>
        <taxon>Dothideomycetidae</taxon>
        <taxon>Dothideales</taxon>
        <taxon>Saccotheciaceae</taxon>
        <taxon>Aureobasidium</taxon>
    </lineage>
</organism>
<gene>
    <name evidence="2" type="ORF">AWRI4233_LOCUS5066</name>
</gene>
<dbReference type="InterPro" id="IPR038883">
    <property type="entry name" value="AN11006-like"/>
</dbReference>
<evidence type="ECO:0008006" key="4">
    <source>
        <dbReference type="Google" id="ProtNLM"/>
    </source>
</evidence>
<dbReference type="OrthoDB" id="5372935at2759"/>
<feature type="region of interest" description="Disordered" evidence="1">
    <location>
        <begin position="141"/>
        <end position="170"/>
    </location>
</feature>
<feature type="region of interest" description="Disordered" evidence="1">
    <location>
        <begin position="1"/>
        <end position="38"/>
    </location>
</feature>
<evidence type="ECO:0000256" key="1">
    <source>
        <dbReference type="SAM" id="MobiDB-lite"/>
    </source>
</evidence>
<feature type="compositionally biased region" description="Polar residues" evidence="1">
    <location>
        <begin position="20"/>
        <end position="38"/>
    </location>
</feature>
<reference evidence="2" key="1">
    <citation type="submission" date="2020-06" db="EMBL/GenBank/DDBJ databases">
        <authorList>
            <person name="Onetto C."/>
        </authorList>
    </citation>
    <scope>NUCLEOTIDE SEQUENCE</scope>
</reference>
<proteinExistence type="predicted"/>
<dbReference type="Proteomes" id="UP000714618">
    <property type="component" value="Unassembled WGS sequence"/>
</dbReference>
<dbReference type="EMBL" id="CAIJEO010000006">
    <property type="protein sequence ID" value="CAD0095172.1"/>
    <property type="molecule type" value="Genomic_DNA"/>
</dbReference>
<sequence>MAPVTKARKTQATATKPSSRDSVYSYENTNIPNSRSLDATTTKPILDLYINDSDQPFNTSLKRKRSASPPSSPMLPTGVNSDSASHCGSLELSPPHQDPLPMTLTVEVPPGHKGPLVLNLDIKSLLAQAQSLTRPFPACLSPRSTSCADSGYSSTSSVTSETSKPSTTSKRSFLDLPAEIRNQIYRLTFVSDEKLDFAYPNNFSRSSSLLQTCRQVHEEGRSILYSENTFYFQRRKKEQAVRWSTDVCEIGYKDIHFFLKSIGLANVSLLRRVIVMFEDAQPSMNTHLKDADERRFTNDNDLMDILRILGDHTMLKTLDLCFQGRRVFYNKDETRFIEHLTKIKADQVKCINNPDTPFSNWKGNSKIALADAGRLIHEMTRRVTIFR</sequence>
<evidence type="ECO:0000313" key="2">
    <source>
        <dbReference type="EMBL" id="CAD0095172.1"/>
    </source>
</evidence>
<feature type="compositionally biased region" description="Low complexity" evidence="1">
    <location>
        <begin position="150"/>
        <end position="170"/>
    </location>
</feature>
<dbReference type="AlphaFoldDB" id="A0A9N8K134"/>
<feature type="region of interest" description="Disordered" evidence="1">
    <location>
        <begin position="54"/>
        <end position="99"/>
    </location>
</feature>
<keyword evidence="3" id="KW-1185">Reference proteome</keyword>
<protein>
    <recommendedName>
        <fullName evidence="4">F-box domain-containing protein</fullName>
    </recommendedName>
</protein>
<accession>A0A9N8K134</accession>
<dbReference type="PANTHER" id="PTHR42085:SF1">
    <property type="entry name" value="F-BOX DOMAIN-CONTAINING PROTEIN"/>
    <property type="match status" value="1"/>
</dbReference>
<comment type="caution">
    <text evidence="2">The sequence shown here is derived from an EMBL/GenBank/DDBJ whole genome shotgun (WGS) entry which is preliminary data.</text>
</comment>
<dbReference type="PANTHER" id="PTHR42085">
    <property type="entry name" value="F-BOX DOMAIN-CONTAINING PROTEIN"/>
    <property type="match status" value="1"/>
</dbReference>
<name>A0A9N8K134_9PEZI</name>
<evidence type="ECO:0000313" key="3">
    <source>
        <dbReference type="Proteomes" id="UP000714618"/>
    </source>
</evidence>